<evidence type="ECO:0000256" key="4">
    <source>
        <dbReference type="ARBA" id="ARBA00022475"/>
    </source>
</evidence>
<evidence type="ECO:0000256" key="12">
    <source>
        <dbReference type="SAM" id="Coils"/>
    </source>
</evidence>
<keyword evidence="13" id="KW-0812">Transmembrane</keyword>
<dbReference type="Pfam" id="PF02518">
    <property type="entry name" value="HATPase_c"/>
    <property type="match status" value="1"/>
</dbReference>
<keyword evidence="6" id="KW-0808">Transferase</keyword>
<evidence type="ECO:0000256" key="13">
    <source>
        <dbReference type="SAM" id="Phobius"/>
    </source>
</evidence>
<dbReference type="InterPro" id="IPR003594">
    <property type="entry name" value="HATPase_dom"/>
</dbReference>
<comment type="catalytic activity">
    <reaction evidence="1">
        <text>ATP + protein L-histidine = ADP + protein N-phospho-L-histidine.</text>
        <dbReference type="EC" id="2.7.13.3"/>
    </reaction>
</comment>
<evidence type="ECO:0000256" key="10">
    <source>
        <dbReference type="ARBA" id="ARBA00023012"/>
    </source>
</evidence>
<dbReference type="RefSeq" id="WP_227600019.1">
    <property type="nucleotide sequence ID" value="NZ_JAJEPX010000002.1"/>
</dbReference>
<evidence type="ECO:0000256" key="8">
    <source>
        <dbReference type="ARBA" id="ARBA00022777"/>
    </source>
</evidence>
<comment type="subcellular location">
    <subcellularLocation>
        <location evidence="2">Cell membrane</location>
    </subcellularLocation>
</comment>
<dbReference type="Gene3D" id="1.10.287.130">
    <property type="match status" value="1"/>
</dbReference>
<evidence type="ECO:0000256" key="9">
    <source>
        <dbReference type="ARBA" id="ARBA00022840"/>
    </source>
</evidence>
<keyword evidence="7" id="KW-0547">Nucleotide-binding</keyword>
<keyword evidence="9" id="KW-0067">ATP-binding</keyword>
<dbReference type="InterPro" id="IPR036890">
    <property type="entry name" value="HATPase_C_sf"/>
</dbReference>
<dbReference type="PANTHER" id="PTHR45453:SF1">
    <property type="entry name" value="PHOSPHATE REGULON SENSOR PROTEIN PHOR"/>
    <property type="match status" value="1"/>
</dbReference>
<dbReference type="SMART" id="SM00387">
    <property type="entry name" value="HATPase_c"/>
    <property type="match status" value="1"/>
</dbReference>
<dbReference type="Pfam" id="PF00512">
    <property type="entry name" value="HisKA"/>
    <property type="match status" value="1"/>
</dbReference>
<dbReference type="Pfam" id="PF16736">
    <property type="entry name" value="sCache_like"/>
    <property type="match status" value="1"/>
</dbReference>
<keyword evidence="8 15" id="KW-0418">Kinase</keyword>
<keyword evidence="13" id="KW-1133">Transmembrane helix</keyword>
<feature type="transmembrane region" description="Helical" evidence="13">
    <location>
        <begin position="151"/>
        <end position="175"/>
    </location>
</feature>
<evidence type="ECO:0000256" key="11">
    <source>
        <dbReference type="ARBA" id="ARBA00023136"/>
    </source>
</evidence>
<dbReference type="GO" id="GO:0000155">
    <property type="term" value="F:phosphorelay sensor kinase activity"/>
    <property type="evidence" value="ECO:0007669"/>
    <property type="project" value="InterPro"/>
</dbReference>
<evidence type="ECO:0000256" key="6">
    <source>
        <dbReference type="ARBA" id="ARBA00022679"/>
    </source>
</evidence>
<dbReference type="Gene3D" id="3.30.450.20">
    <property type="entry name" value="PAS domain"/>
    <property type="match status" value="1"/>
</dbReference>
<keyword evidence="4" id="KW-1003">Cell membrane</keyword>
<organism evidence="15 16">
    <name type="scientific">Agathobaculum butyriciproducens</name>
    <dbReference type="NCBI Taxonomy" id="1628085"/>
    <lineage>
        <taxon>Bacteria</taxon>
        <taxon>Bacillati</taxon>
        <taxon>Bacillota</taxon>
        <taxon>Clostridia</taxon>
        <taxon>Eubacteriales</taxon>
        <taxon>Butyricicoccaceae</taxon>
        <taxon>Agathobaculum</taxon>
    </lineage>
</organism>
<comment type="caution">
    <text evidence="15">The sequence shown here is derived from an EMBL/GenBank/DDBJ whole genome shotgun (WGS) entry which is preliminary data.</text>
</comment>
<dbReference type="PANTHER" id="PTHR45453">
    <property type="entry name" value="PHOSPHATE REGULON SENSOR PROTEIN PHOR"/>
    <property type="match status" value="1"/>
</dbReference>
<dbReference type="SUPFAM" id="SSF55874">
    <property type="entry name" value="ATPase domain of HSP90 chaperone/DNA topoisomerase II/histidine kinase"/>
    <property type="match status" value="1"/>
</dbReference>
<dbReference type="Proteomes" id="UP001298753">
    <property type="component" value="Unassembled WGS sequence"/>
</dbReference>
<dbReference type="GeneID" id="98660385"/>
<keyword evidence="10" id="KW-0902">Two-component regulatory system</keyword>
<dbReference type="PRINTS" id="PR00344">
    <property type="entry name" value="BCTRLSENSOR"/>
</dbReference>
<feature type="domain" description="Histidine kinase" evidence="14">
    <location>
        <begin position="335"/>
        <end position="549"/>
    </location>
</feature>
<reference evidence="15 16" key="1">
    <citation type="submission" date="2021-10" db="EMBL/GenBank/DDBJ databases">
        <title>Anaerobic single-cell dispensing facilitates the cultivation of human gut bacteria.</title>
        <authorList>
            <person name="Afrizal A."/>
        </authorList>
    </citation>
    <scope>NUCLEOTIDE SEQUENCE [LARGE SCALE GENOMIC DNA]</scope>
    <source>
        <strain evidence="15 16">CLA-AA-H270</strain>
    </source>
</reference>
<dbReference type="PROSITE" id="PS50109">
    <property type="entry name" value="HIS_KIN"/>
    <property type="match status" value="1"/>
</dbReference>
<dbReference type="InterPro" id="IPR031967">
    <property type="entry name" value="PhoR_single_Cache-like_dom"/>
</dbReference>
<dbReference type="EMBL" id="JAJEPX010000002">
    <property type="protein sequence ID" value="MCC2175814.1"/>
    <property type="molecule type" value="Genomic_DNA"/>
</dbReference>
<dbReference type="FunFam" id="3.30.565.10:FF:000006">
    <property type="entry name" value="Sensor histidine kinase WalK"/>
    <property type="match status" value="1"/>
</dbReference>
<dbReference type="InterPro" id="IPR004358">
    <property type="entry name" value="Sig_transdc_His_kin-like_C"/>
</dbReference>
<evidence type="ECO:0000259" key="14">
    <source>
        <dbReference type="PROSITE" id="PS50109"/>
    </source>
</evidence>
<dbReference type="SUPFAM" id="SSF47384">
    <property type="entry name" value="Homodimeric domain of signal transducing histidine kinase"/>
    <property type="match status" value="1"/>
</dbReference>
<dbReference type="GO" id="GO:0005524">
    <property type="term" value="F:ATP binding"/>
    <property type="evidence" value="ECO:0007669"/>
    <property type="project" value="UniProtKB-KW"/>
</dbReference>
<evidence type="ECO:0000313" key="15">
    <source>
        <dbReference type="EMBL" id="MCC2175814.1"/>
    </source>
</evidence>
<dbReference type="InterPro" id="IPR035965">
    <property type="entry name" value="PAS-like_dom_sf"/>
</dbReference>
<protein>
    <recommendedName>
        <fullName evidence="3">histidine kinase</fullName>
        <ecNumber evidence="3">2.7.13.3</ecNumber>
    </recommendedName>
</protein>
<keyword evidence="5" id="KW-0597">Phosphoprotein</keyword>
<keyword evidence="12" id="KW-0175">Coiled coil</keyword>
<dbReference type="InterPro" id="IPR005467">
    <property type="entry name" value="His_kinase_dom"/>
</dbReference>
<dbReference type="CDD" id="cd00075">
    <property type="entry name" value="HATPase"/>
    <property type="match status" value="1"/>
</dbReference>
<dbReference type="GO" id="GO:0004721">
    <property type="term" value="F:phosphoprotein phosphatase activity"/>
    <property type="evidence" value="ECO:0007669"/>
    <property type="project" value="TreeGrafter"/>
</dbReference>
<evidence type="ECO:0000313" key="16">
    <source>
        <dbReference type="Proteomes" id="UP001298753"/>
    </source>
</evidence>
<evidence type="ECO:0000256" key="7">
    <source>
        <dbReference type="ARBA" id="ARBA00022741"/>
    </source>
</evidence>
<name>A0AAW4VYQ0_9FIRM</name>
<feature type="coiled-coil region" evidence="12">
    <location>
        <begin position="199"/>
        <end position="226"/>
    </location>
</feature>
<dbReference type="InterPro" id="IPR036097">
    <property type="entry name" value="HisK_dim/P_sf"/>
</dbReference>
<evidence type="ECO:0000256" key="2">
    <source>
        <dbReference type="ARBA" id="ARBA00004236"/>
    </source>
</evidence>
<keyword evidence="16" id="KW-1185">Reference proteome</keyword>
<dbReference type="GO" id="GO:0016036">
    <property type="term" value="P:cellular response to phosphate starvation"/>
    <property type="evidence" value="ECO:0007669"/>
    <property type="project" value="TreeGrafter"/>
</dbReference>
<accession>A0AAW4VYQ0</accession>
<proteinExistence type="predicted"/>
<dbReference type="EC" id="2.7.13.3" evidence="3"/>
<dbReference type="AlphaFoldDB" id="A0AAW4VYQ0"/>
<dbReference type="SMART" id="SM00388">
    <property type="entry name" value="HisKA"/>
    <property type="match status" value="1"/>
</dbReference>
<dbReference type="GO" id="GO:0005886">
    <property type="term" value="C:plasma membrane"/>
    <property type="evidence" value="ECO:0007669"/>
    <property type="project" value="UniProtKB-SubCell"/>
</dbReference>
<evidence type="ECO:0000256" key="1">
    <source>
        <dbReference type="ARBA" id="ARBA00000085"/>
    </source>
</evidence>
<dbReference type="FunFam" id="1.10.287.130:FF:000008">
    <property type="entry name" value="Two-component sensor histidine kinase"/>
    <property type="match status" value="1"/>
</dbReference>
<keyword evidence="11 13" id="KW-0472">Membrane</keyword>
<gene>
    <name evidence="15" type="ORF">LKD22_01495</name>
</gene>
<evidence type="ECO:0000256" key="3">
    <source>
        <dbReference type="ARBA" id="ARBA00012438"/>
    </source>
</evidence>
<sequence length="549" mass="60149">MRKRVFGSIFLTSLVTLLLTTGLLLLAVHAGLTNDMRQRLVTESSYLSAVDNIGEELEKFGSVYADRLTLVAQDGTVLYDNRTNASEMENHAVRPEIAAAEKNGTGEDNRLSETFAKQTFYYAVRLKNGDVLRISATADSVFGALSNASPWIVLIILLALLVAALLAGWLTGLFLKPIEALDLHDPMKGEAYDELSPLLHRMDKQNRKIQAQMDELQRRQAEFDDITARMDEGLVLFSGKGMILFANHAARALFPHDSAEGSYLTLCRDANYIQVVEQALNGNGAHGKLERNGRIYELTASSVEENSAWHAAVLLIVDITERERAEQQRQEFTANVSHELKTPLTSIMGYAEIIAGGIAKPEDVAPFAGKIRTEAQRLLALIEDIIHLSRLDEGGETVAFEPVEMSALCDTVRDRLQSKAAGKGIALRIEGEPAAVSGQRRTLEQMIFNLTDNAINYNKPQGSVTLTTGTESGRPFVQVSDTGIGIAPADQQRVFERFYRVDKSHSKMTGGTGLGLSIVKHGAALHHAEVELKSALGEGTCITLRFSKE</sequence>
<evidence type="ECO:0000256" key="5">
    <source>
        <dbReference type="ARBA" id="ARBA00022553"/>
    </source>
</evidence>
<dbReference type="Gene3D" id="3.30.565.10">
    <property type="entry name" value="Histidine kinase-like ATPase, C-terminal domain"/>
    <property type="match status" value="1"/>
</dbReference>
<dbReference type="CDD" id="cd00082">
    <property type="entry name" value="HisKA"/>
    <property type="match status" value="1"/>
</dbReference>
<dbReference type="InterPro" id="IPR050351">
    <property type="entry name" value="BphY/WalK/GraS-like"/>
</dbReference>
<dbReference type="InterPro" id="IPR003661">
    <property type="entry name" value="HisK_dim/P_dom"/>
</dbReference>
<dbReference type="SUPFAM" id="SSF55785">
    <property type="entry name" value="PYP-like sensor domain (PAS domain)"/>
    <property type="match status" value="1"/>
</dbReference>